<dbReference type="RefSeq" id="WP_055423674.1">
    <property type="nucleotide sequence ID" value="NZ_CYHH01000007.1"/>
</dbReference>
<keyword evidence="9 13" id="KW-1133">Transmembrane helix</keyword>
<evidence type="ECO:0000256" key="6">
    <source>
        <dbReference type="ARBA" id="ARBA00022692"/>
    </source>
</evidence>
<feature type="compositionally biased region" description="Acidic residues" evidence="14">
    <location>
        <begin position="380"/>
        <end position="389"/>
    </location>
</feature>
<keyword evidence="7 13" id="KW-1005">Bacterial flagellum biogenesis</keyword>
<dbReference type="Proteomes" id="UP000182108">
    <property type="component" value="Unassembled WGS sequence"/>
</dbReference>
<keyword evidence="6 13" id="KW-0812">Transmembrane</keyword>
<keyword evidence="8 13" id="KW-0653">Protein transport</keyword>
<dbReference type="FunFam" id="3.40.1690.10:FF:000001">
    <property type="entry name" value="Flagellar biosynthetic protein FlhB"/>
    <property type="match status" value="1"/>
</dbReference>
<keyword evidence="4 13" id="KW-0813">Transport</keyword>
<keyword evidence="15" id="KW-0969">Cilium</keyword>
<dbReference type="PRINTS" id="PR00950">
    <property type="entry name" value="TYPE3IMSPROT"/>
</dbReference>
<dbReference type="AlphaFoldDB" id="A0A0K6IW81"/>
<gene>
    <name evidence="13" type="primary">flhB</name>
    <name evidence="15" type="ORF">Ga0061068_10724</name>
</gene>
<dbReference type="GO" id="GO:0044780">
    <property type="term" value="P:bacterial-type flagellum assembly"/>
    <property type="evidence" value="ECO:0007669"/>
    <property type="project" value="InterPro"/>
</dbReference>
<evidence type="ECO:0000256" key="12">
    <source>
        <dbReference type="ARBA" id="ARBA00025078"/>
    </source>
</evidence>
<keyword evidence="5 13" id="KW-1003">Cell membrane</keyword>
<evidence type="ECO:0000256" key="2">
    <source>
        <dbReference type="ARBA" id="ARBA00010690"/>
    </source>
</evidence>
<organism evidence="15 16">
    <name type="scientific">Tepidiphilus thermophilus</name>
    <dbReference type="NCBI Taxonomy" id="876478"/>
    <lineage>
        <taxon>Bacteria</taxon>
        <taxon>Pseudomonadati</taxon>
        <taxon>Pseudomonadota</taxon>
        <taxon>Hydrogenophilia</taxon>
        <taxon>Hydrogenophilales</taxon>
        <taxon>Hydrogenophilaceae</taxon>
        <taxon>Tepidiphilus</taxon>
    </lineage>
</organism>
<accession>A0A0K6IW81</accession>
<dbReference type="SUPFAM" id="SSF160544">
    <property type="entry name" value="EscU C-terminal domain-like"/>
    <property type="match status" value="1"/>
</dbReference>
<comment type="subcellular location">
    <subcellularLocation>
        <location evidence="1">Cell membrane</location>
        <topology evidence="1">Multi-pass membrane protein</topology>
    </subcellularLocation>
</comment>
<feature type="transmembrane region" description="Helical" evidence="13">
    <location>
        <begin position="90"/>
        <end position="116"/>
    </location>
</feature>
<evidence type="ECO:0000256" key="9">
    <source>
        <dbReference type="ARBA" id="ARBA00022989"/>
    </source>
</evidence>
<evidence type="ECO:0000256" key="8">
    <source>
        <dbReference type="ARBA" id="ARBA00022927"/>
    </source>
</evidence>
<evidence type="ECO:0000256" key="10">
    <source>
        <dbReference type="ARBA" id="ARBA00023136"/>
    </source>
</evidence>
<feature type="region of interest" description="Disordered" evidence="14">
    <location>
        <begin position="1"/>
        <end position="26"/>
    </location>
</feature>
<keyword evidence="15" id="KW-0282">Flagellum</keyword>
<dbReference type="InterPro" id="IPR006136">
    <property type="entry name" value="FlhB"/>
</dbReference>
<dbReference type="Gene3D" id="6.10.250.2080">
    <property type="match status" value="1"/>
</dbReference>
<dbReference type="GO" id="GO:0005886">
    <property type="term" value="C:plasma membrane"/>
    <property type="evidence" value="ECO:0007669"/>
    <property type="project" value="UniProtKB-SubCell"/>
</dbReference>
<keyword evidence="11 13" id="KW-1006">Bacterial flagellum protein export</keyword>
<dbReference type="Pfam" id="PF01312">
    <property type="entry name" value="Bac_export_2"/>
    <property type="match status" value="1"/>
</dbReference>
<dbReference type="EMBL" id="CYHH01000007">
    <property type="protein sequence ID" value="CUB07385.1"/>
    <property type="molecule type" value="Genomic_DNA"/>
</dbReference>
<feature type="transmembrane region" description="Helical" evidence="13">
    <location>
        <begin position="137"/>
        <end position="164"/>
    </location>
</feature>
<sequence>MAEESDLEKTEQPSARRLEQAREEGQVPHSRELGTFLVLFAGVMTLLLAGEWMGRRWVRVLADGFAFEHDTAFDPVRVLWLLRRVFVESLLTFAPIFLVLLVAAVAGPLLLGGLVFSPKVLSFRLERLDPMNGLRRMFSLQGAMEVVKSLLKVAAVAGMVWVTFRRERDTVLSLAALPVNDAAASFLHEMVFGAVLIVAGLALIAAVDVPFQLWQYYKNLRMTKEEVKQEYKEQEGDPHLKARIRSMQREMARKRMMEEVPKADVVVTNPTHFAVALKYDQKTMAAPVVVAKGRGVIAQKIRELADEAEVPRVEAPPLARALYAHVDIGQTIPPTLFAAVAEILAYVFQLDRWMAVGGPKPQPPQEVPVPPELDPGEVAAADEDGEHGA</sequence>
<evidence type="ECO:0000256" key="4">
    <source>
        <dbReference type="ARBA" id="ARBA00022448"/>
    </source>
</evidence>
<dbReference type="OrthoDB" id="5289470at2"/>
<comment type="similarity">
    <text evidence="2 13">Belongs to the type III secretion exporter family.</text>
</comment>
<evidence type="ECO:0000256" key="7">
    <source>
        <dbReference type="ARBA" id="ARBA00022795"/>
    </source>
</evidence>
<keyword evidence="15" id="KW-0966">Cell projection</keyword>
<comment type="function">
    <text evidence="12 13">Required for formation of the rod structure in the basal body of the flagellar apparatus. Together with FliI and FliH, may constitute the export apparatus of flagellin.</text>
</comment>
<evidence type="ECO:0000256" key="11">
    <source>
        <dbReference type="ARBA" id="ARBA00023225"/>
    </source>
</evidence>
<feature type="region of interest" description="Disordered" evidence="14">
    <location>
        <begin position="357"/>
        <end position="389"/>
    </location>
</feature>
<dbReference type="PANTHER" id="PTHR30531:SF12">
    <property type="entry name" value="FLAGELLAR BIOSYNTHETIC PROTEIN FLHB"/>
    <property type="match status" value="1"/>
</dbReference>
<dbReference type="GO" id="GO:0009306">
    <property type="term" value="P:protein secretion"/>
    <property type="evidence" value="ECO:0007669"/>
    <property type="project" value="InterPro"/>
</dbReference>
<name>A0A0K6IW81_9PROT</name>
<dbReference type="InterPro" id="IPR029025">
    <property type="entry name" value="T3SS_substrate_exporter_C"/>
</dbReference>
<dbReference type="PANTHER" id="PTHR30531">
    <property type="entry name" value="FLAGELLAR BIOSYNTHETIC PROTEIN FLHB"/>
    <property type="match status" value="1"/>
</dbReference>
<dbReference type="Gene3D" id="3.40.1690.10">
    <property type="entry name" value="secretion proteins EscU"/>
    <property type="match status" value="1"/>
</dbReference>
<dbReference type="InterPro" id="IPR006135">
    <property type="entry name" value="T3SS_substrate_exporter"/>
</dbReference>
<feature type="transmembrane region" description="Helical" evidence="13">
    <location>
        <begin position="33"/>
        <end position="53"/>
    </location>
</feature>
<keyword evidence="10 13" id="KW-0472">Membrane</keyword>
<feature type="compositionally biased region" description="Basic and acidic residues" evidence="14">
    <location>
        <begin position="7"/>
        <end position="26"/>
    </location>
</feature>
<dbReference type="NCBIfam" id="TIGR00328">
    <property type="entry name" value="flhB"/>
    <property type="match status" value="1"/>
</dbReference>
<evidence type="ECO:0000313" key="15">
    <source>
        <dbReference type="EMBL" id="CUB07385.1"/>
    </source>
</evidence>
<reference evidence="16" key="1">
    <citation type="submission" date="2015-08" db="EMBL/GenBank/DDBJ databases">
        <authorList>
            <person name="Babu N.S."/>
            <person name="Beckwith C.J."/>
            <person name="Beseler K.G."/>
            <person name="Brison A."/>
            <person name="Carone J.V."/>
            <person name="Caskin T.P."/>
            <person name="Diamond M."/>
            <person name="Durham M.E."/>
            <person name="Foxe J.M."/>
            <person name="Go M."/>
            <person name="Henderson B.A."/>
            <person name="Jones I.B."/>
            <person name="McGettigan J.A."/>
            <person name="Micheletti S.J."/>
            <person name="Nasrallah M.E."/>
            <person name="Ortiz D."/>
            <person name="Piller C.R."/>
            <person name="Privatt S.R."/>
            <person name="Schneider S.L."/>
            <person name="Sharp S."/>
            <person name="Smith T.C."/>
            <person name="Stanton J.D."/>
            <person name="Ullery H.E."/>
            <person name="Wilson R.J."/>
            <person name="Serrano M.G."/>
            <person name="Buck G."/>
            <person name="Lee V."/>
            <person name="Wang Y."/>
            <person name="Carvalho R."/>
            <person name="Voegtly L."/>
            <person name="Shi R."/>
            <person name="Duckworth R."/>
            <person name="Johnson A."/>
            <person name="Loviza R."/>
            <person name="Walstead R."/>
            <person name="Shah Z."/>
            <person name="Kiflezghi M."/>
            <person name="Wade K."/>
            <person name="Ball S.L."/>
            <person name="Bradley K.W."/>
            <person name="Asai D.J."/>
            <person name="Bowman C.A."/>
            <person name="Russell D.A."/>
            <person name="Pope W.H."/>
            <person name="Jacobs-Sera D."/>
            <person name="Hendrix R.W."/>
            <person name="Hatfull G.F."/>
        </authorList>
    </citation>
    <scope>NUCLEOTIDE SEQUENCE [LARGE SCALE GENOMIC DNA]</scope>
    <source>
        <strain evidence="16">JCM 19170</strain>
    </source>
</reference>
<evidence type="ECO:0000256" key="5">
    <source>
        <dbReference type="ARBA" id="ARBA00022475"/>
    </source>
</evidence>
<proteinExistence type="inferred from homology"/>
<feature type="compositionally biased region" description="Pro residues" evidence="14">
    <location>
        <begin position="360"/>
        <end position="373"/>
    </location>
</feature>
<evidence type="ECO:0000256" key="14">
    <source>
        <dbReference type="SAM" id="MobiDB-lite"/>
    </source>
</evidence>
<protein>
    <recommendedName>
        <fullName evidence="3 13">Flagellar biosynthetic protein FlhB</fullName>
    </recommendedName>
</protein>
<evidence type="ECO:0000313" key="16">
    <source>
        <dbReference type="Proteomes" id="UP000182108"/>
    </source>
</evidence>
<feature type="transmembrane region" description="Helical" evidence="13">
    <location>
        <begin position="190"/>
        <end position="214"/>
    </location>
</feature>
<evidence type="ECO:0000256" key="1">
    <source>
        <dbReference type="ARBA" id="ARBA00004651"/>
    </source>
</evidence>
<keyword evidence="16" id="KW-1185">Reference proteome</keyword>
<evidence type="ECO:0000256" key="13">
    <source>
        <dbReference type="RuleBase" id="RU364091"/>
    </source>
</evidence>
<evidence type="ECO:0000256" key="3">
    <source>
        <dbReference type="ARBA" id="ARBA00021622"/>
    </source>
</evidence>